<gene>
    <name evidence="3" type="ORF">MAIT1_02104</name>
</gene>
<dbReference type="InterPro" id="IPR025841">
    <property type="entry name" value="CP_ATPgrasp_2"/>
</dbReference>
<dbReference type="EMBL" id="LVJN01000020">
    <property type="protein sequence ID" value="OSM02026.1"/>
    <property type="molecule type" value="Genomic_DNA"/>
</dbReference>
<dbReference type="AlphaFoldDB" id="A0A1Y2K327"/>
<evidence type="ECO:0000313" key="4">
    <source>
        <dbReference type="Proteomes" id="UP000194003"/>
    </source>
</evidence>
<dbReference type="Proteomes" id="UP000194003">
    <property type="component" value="Unassembled WGS sequence"/>
</dbReference>
<dbReference type="Pfam" id="PF04168">
    <property type="entry name" value="Alpha-E"/>
    <property type="match status" value="1"/>
</dbReference>
<dbReference type="Pfam" id="PF14403">
    <property type="entry name" value="CP_ATPgrasp_2"/>
    <property type="match status" value="1"/>
</dbReference>
<reference evidence="3 4" key="1">
    <citation type="journal article" date="2016" name="BMC Genomics">
        <title>Combined genomic and structural analyses of a cultured magnetotactic bacterium reveals its niche adaptation to a dynamic environment.</title>
        <authorList>
            <person name="Araujo A.C."/>
            <person name="Morillo V."/>
            <person name="Cypriano J."/>
            <person name="Teixeira L.C."/>
            <person name="Leao P."/>
            <person name="Lyra S."/>
            <person name="Almeida L.G."/>
            <person name="Bazylinski D.A."/>
            <person name="Vasconcellos A.T."/>
            <person name="Abreu F."/>
            <person name="Lins U."/>
        </authorList>
    </citation>
    <scope>NUCLEOTIDE SEQUENCE [LARGE SCALE GENOMIC DNA]</scope>
    <source>
        <strain evidence="3 4">IT-1</strain>
    </source>
</reference>
<proteinExistence type="predicted"/>
<dbReference type="STRING" id="1434232.MAIT1_02104"/>
<comment type="caution">
    <text evidence="3">The sequence shown here is derived from an EMBL/GenBank/DDBJ whole genome shotgun (WGS) entry which is preliminary data.</text>
</comment>
<dbReference type="InterPro" id="IPR007296">
    <property type="entry name" value="DUF403"/>
</dbReference>
<feature type="domain" description="DUF403" evidence="1">
    <location>
        <begin position="430"/>
        <end position="754"/>
    </location>
</feature>
<evidence type="ECO:0000259" key="2">
    <source>
        <dbReference type="Pfam" id="PF14403"/>
    </source>
</evidence>
<sequence>MDPIPLLMQAGEWAWLEKALAQRHLLFTRLYEDLYGPQRTLRDGLLPAELAFGPGGLSLEAYGHFGSTPLPLYAAELARDPSGRFYALMDRCQAPSGHGYVWQNRRITTRLYAGAEQMGNVRLLLNFFEGVRSNLAALTPYSKSDAHVALLTPGSANASHFEHAMLSHFLGLTLVQGDDLITRDGRVWLKTLEGLNPVDVLLRRVDEAWCDPLDLRGDSMLGVVGLSQAARSGHVALANALGTGVLENLGLHAYLPKLAQFLLGQELMLPSPQTWWLGDPQHRAEALAQWDQVSILPIQANSDQPIAPPNGEREDAEQLRETVLAAPHKYIARAFFNPSLTPGVRQGALAPQRALLRVFLSHDGQTRQVMPGGLARVAATATSWRFSPEGGGASKDVWVVDSDANARRDPIEGVSGVTRSLEPAPMVGAPSRVVENLFWLGRYAERAEGSIRLFREFLLINAEETGLTAAQREHCKTRLLQAFTLVTGALPGFVGEGAEERLADPGDELRSALLDDQRSGSMAFSIQSMMRCAISVRDRLSPETWRLVDNLSQSLSRLQRRHQIRLGELMWETAPLLTDMTALSGLTWENMRRDLGWRFLDMGRRLERAMFLAQLLETTLGQTADTHLEGAILERLLIVNDAHSAFRLHLRSQLEPAQVLERLLQDDANPRSLVFQLALMDHHASEIPRPPEISLYRTQLGRVAFETLAALRLAAPQELALADESGRRQALMALTARVRALLPLFSDTASNSYFRHAEAPHHLFSVN</sequence>
<dbReference type="InterPro" id="IPR051680">
    <property type="entry name" value="ATP-dep_Glu-Cys_Ligase-2"/>
</dbReference>
<evidence type="ECO:0000313" key="3">
    <source>
        <dbReference type="EMBL" id="OSM02026.1"/>
    </source>
</evidence>
<keyword evidence="4" id="KW-1185">Reference proteome</keyword>
<feature type="domain" description="Circularly permuted ATP-grasp type 2" evidence="2">
    <location>
        <begin position="5"/>
        <end position="378"/>
    </location>
</feature>
<accession>A0A1Y2K327</accession>
<dbReference type="PANTHER" id="PTHR34595">
    <property type="entry name" value="BLR5612 PROTEIN"/>
    <property type="match status" value="1"/>
</dbReference>
<organism evidence="3 4">
    <name type="scientific">Magnetofaba australis IT-1</name>
    <dbReference type="NCBI Taxonomy" id="1434232"/>
    <lineage>
        <taxon>Bacteria</taxon>
        <taxon>Pseudomonadati</taxon>
        <taxon>Pseudomonadota</taxon>
        <taxon>Magnetococcia</taxon>
        <taxon>Magnetococcales</taxon>
        <taxon>Magnetococcaceae</taxon>
        <taxon>Magnetofaba</taxon>
    </lineage>
</organism>
<dbReference type="PANTHER" id="PTHR34595:SF2">
    <property type="entry name" value="BLR2978 PROTEIN"/>
    <property type="match status" value="1"/>
</dbReference>
<evidence type="ECO:0000259" key="1">
    <source>
        <dbReference type="Pfam" id="PF04168"/>
    </source>
</evidence>
<dbReference type="Gene3D" id="3.40.50.11290">
    <property type="match status" value="1"/>
</dbReference>
<protein>
    <submittedName>
        <fullName evidence="3">Uncharacterized protein</fullName>
    </submittedName>
</protein>
<name>A0A1Y2K327_9PROT</name>
<dbReference type="SUPFAM" id="SSF56059">
    <property type="entry name" value="Glutathione synthetase ATP-binding domain-like"/>
    <property type="match status" value="1"/>
</dbReference>